<dbReference type="CDD" id="cd04450">
    <property type="entry name" value="DEP_RGS7-like"/>
    <property type="match status" value="1"/>
</dbReference>
<dbReference type="Pfam" id="PF00610">
    <property type="entry name" value="DEP"/>
    <property type="match status" value="1"/>
</dbReference>
<dbReference type="InterPro" id="IPR040759">
    <property type="entry name" value="RGS_DHEX"/>
</dbReference>
<dbReference type="InterPro" id="IPR000591">
    <property type="entry name" value="DEP_dom"/>
</dbReference>
<dbReference type="EMBL" id="JBJJXI010000097">
    <property type="protein sequence ID" value="KAL3393504.1"/>
    <property type="molecule type" value="Genomic_DNA"/>
</dbReference>
<dbReference type="PROSITE" id="PS50186">
    <property type="entry name" value="DEP"/>
    <property type="match status" value="1"/>
</dbReference>
<accession>A0ABD2WL58</accession>
<dbReference type="InterPro" id="IPR047016">
    <property type="entry name" value="RGS6/7/9/11"/>
</dbReference>
<sequence length="231" mass="27105">MEGSSALQPKERESRVHRPCAFDKMEGLVREMQDPENGVPVRSQKLFLTSIPSAFMGYDLIEWLMDRLNIEESVEAVHIANQLCQYGYFFPVNDSRTLTVKDDSSLYRFQTPYYWPWQHKTPDNVEYAIYLAKRTLRNKQRHGLEEYELEALSTLKNNLQKKWELIQLQADEQVRLSKDRKKGDKIVSDSQERAFWRVYRPPPGCTSSLEMMPIPNRARPGIARAPPRRLQ</sequence>
<dbReference type="InterPro" id="IPR047017">
    <property type="entry name" value="RGS6/7/9/11_DHEX_sf"/>
</dbReference>
<dbReference type="Pfam" id="PF18148">
    <property type="entry name" value="RGS_DHEX"/>
    <property type="match status" value="1"/>
</dbReference>
<evidence type="ECO:0000259" key="2">
    <source>
        <dbReference type="PROSITE" id="PS50186"/>
    </source>
</evidence>
<organism evidence="3 4">
    <name type="scientific">Trichogramma kaykai</name>
    <dbReference type="NCBI Taxonomy" id="54128"/>
    <lineage>
        <taxon>Eukaryota</taxon>
        <taxon>Metazoa</taxon>
        <taxon>Ecdysozoa</taxon>
        <taxon>Arthropoda</taxon>
        <taxon>Hexapoda</taxon>
        <taxon>Insecta</taxon>
        <taxon>Pterygota</taxon>
        <taxon>Neoptera</taxon>
        <taxon>Endopterygota</taxon>
        <taxon>Hymenoptera</taxon>
        <taxon>Apocrita</taxon>
        <taxon>Proctotrupomorpha</taxon>
        <taxon>Chalcidoidea</taxon>
        <taxon>Trichogrammatidae</taxon>
        <taxon>Trichogramma</taxon>
    </lineage>
</organism>
<feature type="domain" description="DEP" evidence="2">
    <location>
        <begin position="35"/>
        <end position="111"/>
    </location>
</feature>
<dbReference type="Proteomes" id="UP001627154">
    <property type="component" value="Unassembled WGS sequence"/>
</dbReference>
<dbReference type="GO" id="GO:0009968">
    <property type="term" value="P:negative regulation of signal transduction"/>
    <property type="evidence" value="ECO:0007669"/>
    <property type="project" value="UniProtKB-KW"/>
</dbReference>
<dbReference type="InterPro" id="IPR036388">
    <property type="entry name" value="WH-like_DNA-bd_sf"/>
</dbReference>
<evidence type="ECO:0000256" key="1">
    <source>
        <dbReference type="ARBA" id="ARBA00022700"/>
    </source>
</evidence>
<feature type="non-terminal residue" evidence="3">
    <location>
        <position position="231"/>
    </location>
</feature>
<evidence type="ECO:0000313" key="3">
    <source>
        <dbReference type="EMBL" id="KAL3393504.1"/>
    </source>
</evidence>
<gene>
    <name evidence="3" type="ORF">TKK_012174</name>
</gene>
<dbReference type="Gene3D" id="1.10.10.10">
    <property type="entry name" value="Winged helix-like DNA-binding domain superfamily/Winged helix DNA-binding domain"/>
    <property type="match status" value="1"/>
</dbReference>
<dbReference type="PANTHER" id="PTHR45746">
    <property type="entry name" value="LP21163P"/>
    <property type="match status" value="1"/>
</dbReference>
<protein>
    <recommendedName>
        <fullName evidence="2">DEP domain-containing protein</fullName>
    </recommendedName>
</protein>
<comment type="caution">
    <text evidence="3">The sequence shown here is derived from an EMBL/GenBank/DDBJ whole genome shotgun (WGS) entry which is preliminary data.</text>
</comment>
<dbReference type="SUPFAM" id="SSF46785">
    <property type="entry name" value="Winged helix' DNA-binding domain"/>
    <property type="match status" value="1"/>
</dbReference>
<dbReference type="SMART" id="SM00049">
    <property type="entry name" value="DEP"/>
    <property type="match status" value="1"/>
</dbReference>
<keyword evidence="1" id="KW-0734">Signal transduction inhibitor</keyword>
<reference evidence="3 4" key="1">
    <citation type="journal article" date="2024" name="bioRxiv">
        <title>A reference genome for Trichogramma kaykai: A tiny desert-dwelling parasitoid wasp with competing sex-ratio distorters.</title>
        <authorList>
            <person name="Culotta J."/>
            <person name="Lindsey A.R."/>
        </authorList>
    </citation>
    <scope>NUCLEOTIDE SEQUENCE [LARGE SCALE GENOMIC DNA]</scope>
    <source>
        <strain evidence="3 4">KSX58</strain>
    </source>
</reference>
<name>A0ABD2WL58_9HYME</name>
<dbReference type="InterPro" id="IPR036390">
    <property type="entry name" value="WH_DNA-bd_sf"/>
</dbReference>
<dbReference type="PANTHER" id="PTHR45746:SF5">
    <property type="entry name" value="REGULATOR OF G-PROTEIN SIGNALING 7"/>
    <property type="match status" value="1"/>
</dbReference>
<evidence type="ECO:0000313" key="4">
    <source>
        <dbReference type="Proteomes" id="UP001627154"/>
    </source>
</evidence>
<dbReference type="Gene3D" id="1.10.1240.60">
    <property type="match status" value="1"/>
</dbReference>
<proteinExistence type="predicted"/>
<keyword evidence="4" id="KW-1185">Reference proteome</keyword>
<dbReference type="AlphaFoldDB" id="A0ABD2WL58"/>